<evidence type="ECO:0000313" key="3">
    <source>
        <dbReference type="Proteomes" id="UP001595814"/>
    </source>
</evidence>
<dbReference type="Proteomes" id="UP001595814">
    <property type="component" value="Unassembled WGS sequence"/>
</dbReference>
<gene>
    <name evidence="2" type="ORF">ACFOUT_04100</name>
</gene>
<organism evidence="2 3">
    <name type="scientific">Euzebyella saccharophila</name>
    <dbReference type="NCBI Taxonomy" id="679664"/>
    <lineage>
        <taxon>Bacteria</taxon>
        <taxon>Pseudomonadati</taxon>
        <taxon>Bacteroidota</taxon>
        <taxon>Flavobacteriia</taxon>
        <taxon>Flavobacteriales</taxon>
        <taxon>Flavobacteriaceae</taxon>
        <taxon>Euzebyella</taxon>
    </lineage>
</organism>
<sequence length="279" mass="32635">MRWLQRIFHFYLDASIHVSFAVFAFVHITVLRLQIPLNEHLAWFMFFGTICCYNFMKYGVEAKKYIVVANRYHKNIQFVSFLAFAFAVYHFYYLPQSVWWATAILLLLTFLYALPILPHSKQLRSWGGMKIFIVALVWAGTTVYLPALVDGLVNWWDVHIEAIRRFLLVFILIIPFEIRDLAYDSPELRTLPQRFGVARTKVLGALANIPLFFLVLLKDSITLKEVIVSGILFLFLGSLMFITKRHQNKYFSSFWVESVPIGLWLLYLLLEVLFYSAPA</sequence>
<proteinExistence type="predicted"/>
<keyword evidence="1" id="KW-0812">Transmembrane</keyword>
<feature type="transmembrane region" description="Helical" evidence="1">
    <location>
        <begin position="72"/>
        <end position="92"/>
    </location>
</feature>
<evidence type="ECO:0000256" key="1">
    <source>
        <dbReference type="SAM" id="Phobius"/>
    </source>
</evidence>
<name>A0ABV8JMJ7_9FLAO</name>
<feature type="transmembrane region" description="Helical" evidence="1">
    <location>
        <begin position="41"/>
        <end position="60"/>
    </location>
</feature>
<comment type="caution">
    <text evidence="2">The sequence shown here is derived from an EMBL/GenBank/DDBJ whole genome shotgun (WGS) entry which is preliminary data.</text>
</comment>
<protein>
    <recommendedName>
        <fullName evidence="4">Prenyltransferase</fullName>
    </recommendedName>
</protein>
<feature type="transmembrane region" description="Helical" evidence="1">
    <location>
        <begin position="223"/>
        <end position="242"/>
    </location>
</feature>
<keyword evidence="1" id="KW-0472">Membrane</keyword>
<keyword evidence="1" id="KW-1133">Transmembrane helix</keyword>
<feature type="transmembrane region" description="Helical" evidence="1">
    <location>
        <begin position="129"/>
        <end position="149"/>
    </location>
</feature>
<accession>A0ABV8JMJ7</accession>
<keyword evidence="3" id="KW-1185">Reference proteome</keyword>
<feature type="transmembrane region" description="Helical" evidence="1">
    <location>
        <begin position="254"/>
        <end position="277"/>
    </location>
</feature>
<feature type="transmembrane region" description="Helical" evidence="1">
    <location>
        <begin position="197"/>
        <end position="217"/>
    </location>
</feature>
<feature type="transmembrane region" description="Helical" evidence="1">
    <location>
        <begin position="12"/>
        <end position="35"/>
    </location>
</feature>
<dbReference type="EMBL" id="JBHSAW010000004">
    <property type="protein sequence ID" value="MFC4095043.1"/>
    <property type="molecule type" value="Genomic_DNA"/>
</dbReference>
<feature type="transmembrane region" description="Helical" evidence="1">
    <location>
        <begin position="98"/>
        <end position="117"/>
    </location>
</feature>
<evidence type="ECO:0008006" key="4">
    <source>
        <dbReference type="Google" id="ProtNLM"/>
    </source>
</evidence>
<reference evidence="3" key="1">
    <citation type="journal article" date="2019" name="Int. J. Syst. Evol. Microbiol.">
        <title>The Global Catalogue of Microorganisms (GCM) 10K type strain sequencing project: providing services to taxonomists for standard genome sequencing and annotation.</title>
        <authorList>
            <consortium name="The Broad Institute Genomics Platform"/>
            <consortium name="The Broad Institute Genome Sequencing Center for Infectious Disease"/>
            <person name="Wu L."/>
            <person name="Ma J."/>
        </authorList>
    </citation>
    <scope>NUCLEOTIDE SEQUENCE [LARGE SCALE GENOMIC DNA]</scope>
    <source>
        <strain evidence="3">CECT 7477</strain>
    </source>
</reference>
<dbReference type="RefSeq" id="WP_192461232.1">
    <property type="nucleotide sequence ID" value="NZ_JACYFJ010000001.1"/>
</dbReference>
<evidence type="ECO:0000313" key="2">
    <source>
        <dbReference type="EMBL" id="MFC4095043.1"/>
    </source>
</evidence>